<proteinExistence type="predicted"/>
<evidence type="ECO:0008006" key="3">
    <source>
        <dbReference type="Google" id="ProtNLM"/>
    </source>
</evidence>
<dbReference type="Gene3D" id="3.40.50.20">
    <property type="match status" value="1"/>
</dbReference>
<dbReference type="GO" id="GO:0003824">
    <property type="term" value="F:catalytic activity"/>
    <property type="evidence" value="ECO:0007669"/>
    <property type="project" value="UniProtKB-ARBA"/>
</dbReference>
<dbReference type="OrthoDB" id="3373978at2"/>
<gene>
    <name evidence="1" type="ORF">DXV75_09425</name>
</gene>
<dbReference type="InterPro" id="IPR053191">
    <property type="entry name" value="DcsG_Biosynth_Enzyme"/>
</dbReference>
<organism evidence="1 2">
    <name type="scientific">Alteromonas aestuariivivens</name>
    <dbReference type="NCBI Taxonomy" id="1938339"/>
    <lineage>
        <taxon>Bacteria</taxon>
        <taxon>Pseudomonadati</taxon>
        <taxon>Pseudomonadota</taxon>
        <taxon>Gammaproteobacteria</taxon>
        <taxon>Alteromonadales</taxon>
        <taxon>Alteromonadaceae</taxon>
        <taxon>Alteromonas/Salinimonas group</taxon>
        <taxon>Alteromonas</taxon>
    </lineage>
</organism>
<comment type="caution">
    <text evidence="1">The sequence shown here is derived from an EMBL/GenBank/DDBJ whole genome shotgun (WGS) entry which is preliminary data.</text>
</comment>
<evidence type="ECO:0000313" key="2">
    <source>
        <dbReference type="Proteomes" id="UP000256561"/>
    </source>
</evidence>
<dbReference type="PANTHER" id="PTHR39217">
    <property type="match status" value="1"/>
</dbReference>
<dbReference type="SUPFAM" id="SSF56059">
    <property type="entry name" value="Glutathione synthetase ATP-binding domain-like"/>
    <property type="match status" value="1"/>
</dbReference>
<evidence type="ECO:0000313" key="1">
    <source>
        <dbReference type="EMBL" id="RDV25509.1"/>
    </source>
</evidence>
<reference evidence="2" key="1">
    <citation type="submission" date="2018-08" db="EMBL/GenBank/DDBJ databases">
        <authorList>
            <person name="Zhang J."/>
            <person name="Du Z.-J."/>
        </authorList>
    </citation>
    <scope>NUCLEOTIDE SEQUENCE [LARGE SCALE GENOMIC DNA]</scope>
    <source>
        <strain evidence="2">KCTC 52655</strain>
    </source>
</reference>
<dbReference type="AlphaFoldDB" id="A0A3D8M7E2"/>
<dbReference type="Proteomes" id="UP000256561">
    <property type="component" value="Unassembled WGS sequence"/>
</dbReference>
<dbReference type="Gene3D" id="3.30.1490.20">
    <property type="entry name" value="ATP-grasp fold, A domain"/>
    <property type="match status" value="1"/>
</dbReference>
<dbReference type="EMBL" id="QRHA01000006">
    <property type="protein sequence ID" value="RDV25509.1"/>
    <property type="molecule type" value="Genomic_DNA"/>
</dbReference>
<accession>A0A3D8M7E2</accession>
<dbReference type="RefSeq" id="WP_115593163.1">
    <property type="nucleotide sequence ID" value="NZ_QRHA01000006.1"/>
</dbReference>
<keyword evidence="2" id="KW-1185">Reference proteome</keyword>
<dbReference type="Gene3D" id="3.30.470.20">
    <property type="entry name" value="ATP-grasp fold, B domain"/>
    <property type="match status" value="1"/>
</dbReference>
<dbReference type="InterPro" id="IPR013815">
    <property type="entry name" value="ATP_grasp_subdomain_1"/>
</dbReference>
<dbReference type="PANTHER" id="PTHR39217:SF1">
    <property type="entry name" value="GLUTATHIONE SYNTHETASE"/>
    <property type="match status" value="1"/>
</dbReference>
<dbReference type="GO" id="GO:0005524">
    <property type="term" value="F:ATP binding"/>
    <property type="evidence" value="ECO:0007669"/>
    <property type="project" value="InterPro"/>
</dbReference>
<protein>
    <recommendedName>
        <fullName evidence="3">Prokaryotic glutathione synthetase ATP-binding domain-containing protein</fullName>
    </recommendedName>
</protein>
<sequence>MSRVAFLSMDNLEDFFVYDDLLAEPLARAGWQVSSVPWRDSAINWNDYDVVVVRSCWDYQQSPQEFEQCLRRINESSAQLQNPLDLMLWNLHKTYLKELAEKGVPIVPTAWAEHFNRDWLEQQFACFNADELIIKPVLSANADDTFRLTLETLDNMEAELGRLFSHRAHMVQPFVGSVVSEGEYSLFYFSGQYSHAILKKPKHGDFRVQEEHGGALLAVEADEALRQLSHQALAAMPASALYARVDVIRTPAGWAIMELELIEPSLYFNLDPQSPQRFVDAFVALHGAG</sequence>
<name>A0A3D8M7E2_9ALTE</name>